<evidence type="ECO:0000313" key="1">
    <source>
        <dbReference type="EMBL" id="MBE9023818.1"/>
    </source>
</evidence>
<gene>
    <name evidence="1" type="ORF">IQ276_15690</name>
</gene>
<accession>A0A8J7ABT5</accession>
<organism evidence="1 2">
    <name type="scientific">Desmonostoc muscorum LEGE 12446</name>
    <dbReference type="NCBI Taxonomy" id="1828758"/>
    <lineage>
        <taxon>Bacteria</taxon>
        <taxon>Bacillati</taxon>
        <taxon>Cyanobacteriota</taxon>
        <taxon>Cyanophyceae</taxon>
        <taxon>Nostocales</taxon>
        <taxon>Nostocaceae</taxon>
        <taxon>Desmonostoc</taxon>
    </lineage>
</organism>
<dbReference type="Proteomes" id="UP000622533">
    <property type="component" value="Unassembled WGS sequence"/>
</dbReference>
<dbReference type="EMBL" id="JADEXS010000197">
    <property type="protein sequence ID" value="MBE9023818.1"/>
    <property type="molecule type" value="Genomic_DNA"/>
</dbReference>
<evidence type="ECO:0000313" key="2">
    <source>
        <dbReference type="Proteomes" id="UP000622533"/>
    </source>
</evidence>
<comment type="caution">
    <text evidence="1">The sequence shown here is derived from an EMBL/GenBank/DDBJ whole genome shotgun (WGS) entry which is preliminary data.</text>
</comment>
<sequence length="249" mass="27985">MDAYTVLSRDTSKKQQDGLKSLAVYKLERFCSESRILPEDTCSLKVNNCFSPTKENYKYSVVGCSQFGYKPFYTRVVDNERQKMVKVLAVKPVNKINKYSCFCIDNDTESIHREKDLVTKSKLVSSLGDRKFVHQSGLQFDIDTNSKSLVDDTVTESKSSLGESLSQLQKQQDLSAEVENDTESKLANFDIVTESNLLEISQATPDFFPDLALALKNAKTILTAKKSARESIARLLSKLYSSQVKADDL</sequence>
<keyword evidence="2" id="KW-1185">Reference proteome</keyword>
<name>A0A8J7ABT5_DESMC</name>
<dbReference type="RefSeq" id="WP_193917717.1">
    <property type="nucleotide sequence ID" value="NZ_JADEXS020000002.1"/>
</dbReference>
<dbReference type="AlphaFoldDB" id="A0A8J7ABT5"/>
<proteinExistence type="predicted"/>
<reference evidence="1" key="1">
    <citation type="submission" date="2020-10" db="EMBL/GenBank/DDBJ databases">
        <authorList>
            <person name="Castelo-Branco R."/>
            <person name="Eusebio N."/>
            <person name="Adriana R."/>
            <person name="Vieira A."/>
            <person name="Brugerolle De Fraissinette N."/>
            <person name="Rezende De Castro R."/>
            <person name="Schneider M.P."/>
            <person name="Vasconcelos V."/>
            <person name="Leao P.N."/>
        </authorList>
    </citation>
    <scope>NUCLEOTIDE SEQUENCE</scope>
    <source>
        <strain evidence="1">LEGE 12446</strain>
    </source>
</reference>
<protein>
    <submittedName>
        <fullName evidence="1">Uncharacterized protein</fullName>
    </submittedName>
</protein>